<dbReference type="SUPFAM" id="SSF56784">
    <property type="entry name" value="HAD-like"/>
    <property type="match status" value="1"/>
</dbReference>
<dbReference type="HAMAP" id="MF_03117">
    <property type="entry name" value="Salvage_MtnC_euk"/>
    <property type="match status" value="1"/>
</dbReference>
<keyword evidence="4 6" id="KW-0460">Magnesium</keyword>
<keyword evidence="6" id="KW-0539">Nucleus</keyword>
<evidence type="ECO:0000256" key="2">
    <source>
        <dbReference type="ARBA" id="ARBA00022723"/>
    </source>
</evidence>
<evidence type="ECO:0000256" key="5">
    <source>
        <dbReference type="ARBA" id="ARBA00023167"/>
    </source>
</evidence>
<feature type="binding site" evidence="6">
    <location>
        <position position="11"/>
    </location>
    <ligand>
        <name>Mg(2+)</name>
        <dbReference type="ChEBI" id="CHEBI:18420"/>
    </ligand>
</feature>
<dbReference type="GO" id="GO:0005737">
    <property type="term" value="C:cytoplasm"/>
    <property type="evidence" value="ECO:0007669"/>
    <property type="project" value="UniProtKB-SubCell"/>
</dbReference>
<dbReference type="AlphaFoldDB" id="A0A5E4MNQ8"/>
<organism evidence="7 8">
    <name type="scientific">Cinara cedri</name>
    <dbReference type="NCBI Taxonomy" id="506608"/>
    <lineage>
        <taxon>Eukaryota</taxon>
        <taxon>Metazoa</taxon>
        <taxon>Ecdysozoa</taxon>
        <taxon>Arthropoda</taxon>
        <taxon>Hexapoda</taxon>
        <taxon>Insecta</taxon>
        <taxon>Pterygota</taxon>
        <taxon>Neoptera</taxon>
        <taxon>Paraneoptera</taxon>
        <taxon>Hemiptera</taxon>
        <taxon>Sternorrhyncha</taxon>
        <taxon>Aphidomorpha</taxon>
        <taxon>Aphidoidea</taxon>
        <taxon>Aphididae</taxon>
        <taxon>Lachninae</taxon>
        <taxon>Cinara</taxon>
    </lineage>
</organism>
<evidence type="ECO:0000313" key="7">
    <source>
        <dbReference type="EMBL" id="VVC33283.1"/>
    </source>
</evidence>
<keyword evidence="1 6" id="KW-0028">Amino-acid biosynthesis</keyword>
<proteinExistence type="inferred from homology"/>
<feature type="binding site" evidence="6">
    <location>
        <position position="201"/>
    </location>
    <ligand>
        <name>Mg(2+)</name>
        <dbReference type="ChEBI" id="CHEBI:18420"/>
    </ligand>
</feature>
<comment type="function">
    <text evidence="6">Bifunctional enzyme that catalyzes the enolization of 2,3-diketo-5-methylthiopentyl-1-phosphate (DK-MTP-1-P) into the intermediate 2-hydroxy-3-keto-5-methylthiopentenyl-1-phosphate (HK-MTPenyl-1-P), which is then dephosphorylated to form the acireductone 1,2-dihydroxy-3-keto-5-methylthiopentene (DHK-MTPene).</text>
</comment>
<dbReference type="Gene3D" id="1.10.720.60">
    <property type="match status" value="1"/>
</dbReference>
<keyword evidence="8" id="KW-1185">Reference proteome</keyword>
<keyword evidence="5 6" id="KW-0486">Methionine biosynthesis</keyword>
<dbReference type="SFLD" id="SFLDF00044">
    <property type="entry name" value="enolase-phosphatase"/>
    <property type="match status" value="1"/>
</dbReference>
<dbReference type="Proteomes" id="UP000325440">
    <property type="component" value="Unassembled WGS sequence"/>
</dbReference>
<dbReference type="Gene3D" id="3.40.50.1000">
    <property type="entry name" value="HAD superfamily/HAD-like"/>
    <property type="match status" value="1"/>
</dbReference>
<evidence type="ECO:0000256" key="6">
    <source>
        <dbReference type="HAMAP-Rule" id="MF_03117"/>
    </source>
</evidence>
<name>A0A5E4MNQ8_9HEMI</name>
<dbReference type="SFLD" id="SFLDG01129">
    <property type="entry name" value="C1.5:_HAD__Beta-PGM__Phosphata"/>
    <property type="match status" value="1"/>
</dbReference>
<comment type="pathway">
    <text evidence="6">Amino-acid biosynthesis; L-methionine biosynthesis via salvage pathway; L-methionine from S-methyl-5-thio-alpha-D-ribose 1-phosphate: step 3/6.</text>
</comment>
<keyword evidence="3 6" id="KW-0378">Hydrolase</keyword>
<dbReference type="GO" id="GO:0043874">
    <property type="term" value="F:acireductone synthase activity"/>
    <property type="evidence" value="ECO:0007669"/>
    <property type="project" value="UniProtKB-EC"/>
</dbReference>
<comment type="pathway">
    <text evidence="6">Amino-acid biosynthesis; L-methionine biosynthesis via salvage pathway; L-methionine from S-methyl-5-thio-alpha-D-ribose 1-phosphate: step 4/6.</text>
</comment>
<accession>A0A5E4MNQ8</accession>
<evidence type="ECO:0000313" key="8">
    <source>
        <dbReference type="Proteomes" id="UP000325440"/>
    </source>
</evidence>
<comment type="subunit">
    <text evidence="6">Monomer.</text>
</comment>
<comment type="subcellular location">
    <subcellularLocation>
        <location evidence="6">Cytoplasm</location>
    </subcellularLocation>
    <subcellularLocation>
        <location evidence="6">Nucleus</location>
    </subcellularLocation>
</comment>
<dbReference type="Pfam" id="PF00702">
    <property type="entry name" value="Hydrolase"/>
    <property type="match status" value="1"/>
</dbReference>
<dbReference type="InterPro" id="IPR027511">
    <property type="entry name" value="ENOPH1_eukaryotes"/>
</dbReference>
<protein>
    <recommendedName>
        <fullName evidence="6">Enolase-phosphatase E1</fullName>
        <ecNumber evidence="6">3.1.3.77</ecNumber>
    </recommendedName>
    <alternativeName>
        <fullName evidence="6">2,3-diketo-5-methylthio-1-phosphopentane phosphatase</fullName>
    </alternativeName>
</protein>
<dbReference type="PANTHER" id="PTHR20371">
    <property type="entry name" value="ENOLASE-PHOSPHATASE E1"/>
    <property type="match status" value="1"/>
</dbReference>
<comment type="catalytic activity">
    <reaction evidence="6">
        <text>5-methylsulfanyl-2,3-dioxopentyl phosphate + H2O = 1,2-dihydroxy-5-(methylsulfanyl)pent-1-en-3-one + phosphate</text>
        <dbReference type="Rhea" id="RHEA:21700"/>
        <dbReference type="ChEBI" id="CHEBI:15377"/>
        <dbReference type="ChEBI" id="CHEBI:43474"/>
        <dbReference type="ChEBI" id="CHEBI:49252"/>
        <dbReference type="ChEBI" id="CHEBI:58828"/>
        <dbReference type="EC" id="3.1.3.77"/>
    </reaction>
</comment>
<feature type="binding site" evidence="6">
    <location>
        <position position="13"/>
    </location>
    <ligand>
        <name>Mg(2+)</name>
        <dbReference type="ChEBI" id="CHEBI:18420"/>
    </ligand>
</feature>
<evidence type="ECO:0000256" key="1">
    <source>
        <dbReference type="ARBA" id="ARBA00022605"/>
    </source>
</evidence>
<dbReference type="GO" id="GO:0005634">
    <property type="term" value="C:nucleus"/>
    <property type="evidence" value="ECO:0007669"/>
    <property type="project" value="UniProtKB-SubCell"/>
</dbReference>
<evidence type="ECO:0000256" key="4">
    <source>
        <dbReference type="ARBA" id="ARBA00022842"/>
    </source>
</evidence>
<keyword evidence="6" id="KW-0963">Cytoplasm</keyword>
<dbReference type="PANTHER" id="PTHR20371:SF1">
    <property type="entry name" value="ENOLASE-PHOSPHATASE E1"/>
    <property type="match status" value="1"/>
</dbReference>
<dbReference type="EMBL" id="CABPRJ010000966">
    <property type="protein sequence ID" value="VVC33283.1"/>
    <property type="molecule type" value="Genomic_DNA"/>
</dbReference>
<dbReference type="GO" id="GO:0019509">
    <property type="term" value="P:L-methionine salvage from methylthioadenosine"/>
    <property type="evidence" value="ECO:0007669"/>
    <property type="project" value="UniProtKB-UniRule"/>
</dbReference>
<comment type="cofactor">
    <cofactor evidence="6">
        <name>Mg(2+)</name>
        <dbReference type="ChEBI" id="CHEBI:18420"/>
    </cofactor>
    <text evidence="6">Binds 1 Mg(2+) ion per subunit.</text>
</comment>
<sequence>MPVQETVILLDIEGTITSISFVKDTLFPYVTNNLVNYINKLWGKEKLEIDLELLREQAAIDSNSELEGFVPIVSGDNAKQSIIDNIRWQMSIDRKTTALKQLQGHIWKEGYENGVLKGHLYEDVLPVLNKLIKLGKRIYTYSSGSTNAQEYLFQYSMYGDVSNVFIKYFDTKMGPKNSVTSYTNIANDIGVNCGDILFLTDILTEAEAAIKAGCNSALLERPGNAPLDPEKSSTFKIMKTLNELLEN</sequence>
<reference evidence="7 8" key="1">
    <citation type="submission" date="2019-08" db="EMBL/GenBank/DDBJ databases">
        <authorList>
            <person name="Alioto T."/>
            <person name="Alioto T."/>
            <person name="Gomez Garrido J."/>
        </authorList>
    </citation>
    <scope>NUCLEOTIDE SEQUENCE [LARGE SCALE GENOMIC DNA]</scope>
</reference>
<dbReference type="GO" id="GO:0000287">
    <property type="term" value="F:magnesium ion binding"/>
    <property type="evidence" value="ECO:0007669"/>
    <property type="project" value="UniProtKB-UniRule"/>
</dbReference>
<dbReference type="NCBIfam" id="TIGR01691">
    <property type="entry name" value="enolase-ppase"/>
    <property type="match status" value="1"/>
</dbReference>
<dbReference type="OrthoDB" id="272500at2759"/>
<dbReference type="UniPathway" id="UPA00904">
    <property type="reaction ID" value="UER00876"/>
</dbReference>
<dbReference type="SFLD" id="SFLDS00003">
    <property type="entry name" value="Haloacid_Dehalogenase"/>
    <property type="match status" value="1"/>
</dbReference>
<dbReference type="InterPro" id="IPR023943">
    <property type="entry name" value="Enolase-ppase_E1"/>
</dbReference>
<gene>
    <name evidence="7" type="ORF">CINCED_3A015471</name>
</gene>
<dbReference type="CDD" id="cd01629">
    <property type="entry name" value="HAD_EP"/>
    <property type="match status" value="1"/>
</dbReference>
<feature type="binding site" evidence="6">
    <location>
        <begin position="142"/>
        <end position="143"/>
    </location>
    <ligand>
        <name>substrate</name>
    </ligand>
</feature>
<dbReference type="SFLD" id="SFLDG01133">
    <property type="entry name" value="C1.5.4:_Enolase-phosphatase_Li"/>
    <property type="match status" value="1"/>
</dbReference>
<dbReference type="InterPro" id="IPR036412">
    <property type="entry name" value="HAD-like_sf"/>
</dbReference>
<comment type="similarity">
    <text evidence="6">Belongs to the HAD-like hydrolase superfamily. MasA/MtnC family.</text>
</comment>
<dbReference type="InterPro" id="IPR023214">
    <property type="entry name" value="HAD_sf"/>
</dbReference>
<feature type="binding site" evidence="6">
    <location>
        <position position="176"/>
    </location>
    <ligand>
        <name>substrate</name>
    </ligand>
</feature>
<keyword evidence="2 6" id="KW-0479">Metal-binding</keyword>
<evidence type="ECO:0000256" key="3">
    <source>
        <dbReference type="ARBA" id="ARBA00022801"/>
    </source>
</evidence>
<dbReference type="EC" id="3.1.3.77" evidence="6"/>